<gene>
    <name evidence="8" type="ORF">Tdes44962_MAKER05814</name>
</gene>
<dbReference type="InterPro" id="IPR036117">
    <property type="entry name" value="DhaL_dom_sf"/>
</dbReference>
<dbReference type="GO" id="GO:0005524">
    <property type="term" value="F:ATP binding"/>
    <property type="evidence" value="ECO:0007669"/>
    <property type="project" value="UniProtKB-KW"/>
</dbReference>
<dbReference type="FunFam" id="1.25.40.340:FF:000001">
    <property type="entry name" value="Dihydroxyacetone kinase 1"/>
    <property type="match status" value="1"/>
</dbReference>
<dbReference type="SUPFAM" id="SSF101473">
    <property type="entry name" value="DhaL-like"/>
    <property type="match status" value="1"/>
</dbReference>
<comment type="catalytic activity">
    <reaction evidence="5">
        <text>D-glyceraldehyde + ATP = D-glyceraldehyde 3-phosphate + ADP + H(+)</text>
        <dbReference type="Rhea" id="RHEA:13941"/>
        <dbReference type="ChEBI" id="CHEBI:15378"/>
        <dbReference type="ChEBI" id="CHEBI:17378"/>
        <dbReference type="ChEBI" id="CHEBI:30616"/>
        <dbReference type="ChEBI" id="CHEBI:59776"/>
        <dbReference type="ChEBI" id="CHEBI:456216"/>
        <dbReference type="EC" id="2.7.1.28"/>
    </reaction>
</comment>
<dbReference type="PANTHER" id="PTHR28629:SF4">
    <property type="entry name" value="TRIOKINASE_FMN CYCLASE"/>
    <property type="match status" value="1"/>
</dbReference>
<evidence type="ECO:0000259" key="7">
    <source>
        <dbReference type="PROSITE" id="PS51480"/>
    </source>
</evidence>
<proteinExistence type="predicted"/>
<evidence type="ECO:0000256" key="2">
    <source>
        <dbReference type="ARBA" id="ARBA00022741"/>
    </source>
</evidence>
<dbReference type="Gene3D" id="1.25.40.340">
    <property type="match status" value="1"/>
</dbReference>
<keyword evidence="2" id="KW-0547">Nucleotide-binding</keyword>
<dbReference type="SMART" id="SM01120">
    <property type="entry name" value="Dak2"/>
    <property type="match status" value="1"/>
</dbReference>
<name>A0A9W7VYM6_9PEZI</name>
<evidence type="ECO:0000256" key="6">
    <source>
        <dbReference type="ARBA" id="ARBA00048898"/>
    </source>
</evidence>
<comment type="catalytic activity">
    <reaction evidence="6">
        <text>dihydroxyacetone + ATP = dihydroxyacetone phosphate + ADP + H(+)</text>
        <dbReference type="Rhea" id="RHEA:15773"/>
        <dbReference type="ChEBI" id="CHEBI:15378"/>
        <dbReference type="ChEBI" id="CHEBI:16016"/>
        <dbReference type="ChEBI" id="CHEBI:30616"/>
        <dbReference type="ChEBI" id="CHEBI:57642"/>
        <dbReference type="ChEBI" id="CHEBI:456216"/>
        <dbReference type="EC" id="2.7.1.29"/>
    </reaction>
</comment>
<accession>A0A9W7VYM6</accession>
<keyword evidence="1" id="KW-0808">Transferase</keyword>
<dbReference type="GO" id="GO:0019563">
    <property type="term" value="P:glycerol catabolic process"/>
    <property type="evidence" value="ECO:0007669"/>
    <property type="project" value="TreeGrafter"/>
</dbReference>
<dbReference type="PANTHER" id="PTHR28629">
    <property type="entry name" value="TRIOKINASE/FMN CYCLASE"/>
    <property type="match status" value="1"/>
</dbReference>
<keyword evidence="3 8" id="KW-0418">Kinase</keyword>
<feature type="domain" description="DhaL" evidence="7">
    <location>
        <begin position="306"/>
        <end position="494"/>
    </location>
</feature>
<evidence type="ECO:0000256" key="5">
    <source>
        <dbReference type="ARBA" id="ARBA00047974"/>
    </source>
</evidence>
<evidence type="ECO:0000256" key="4">
    <source>
        <dbReference type="ARBA" id="ARBA00022840"/>
    </source>
</evidence>
<protein>
    <submittedName>
        <fullName evidence="8">Dihydroxyacetone kinase</fullName>
    </submittedName>
</protein>
<dbReference type="GO" id="GO:0004371">
    <property type="term" value="F:glycerone kinase activity"/>
    <property type="evidence" value="ECO:0007669"/>
    <property type="project" value="UniProtKB-EC"/>
</dbReference>
<dbReference type="InterPro" id="IPR050861">
    <property type="entry name" value="Dihydroxyacetone_Kinase"/>
</dbReference>
<reference evidence="8 9" key="2">
    <citation type="journal article" date="2021" name="Curr. Genet.">
        <title>Genetic response to nitrogen starvation in the aggressive Eucalyptus foliar pathogen Teratosphaeria destructans.</title>
        <authorList>
            <person name="Havenga M."/>
            <person name="Wingfield B.D."/>
            <person name="Wingfield M.J."/>
            <person name="Dreyer L.L."/>
            <person name="Roets F."/>
            <person name="Aylward J."/>
        </authorList>
    </citation>
    <scope>NUCLEOTIDE SEQUENCE [LARGE SCALE GENOMIC DNA]</scope>
    <source>
        <strain evidence="8">CMW44962</strain>
    </source>
</reference>
<dbReference type="InterPro" id="IPR004007">
    <property type="entry name" value="DhaL_dom"/>
</dbReference>
<dbReference type="OrthoDB" id="2139957at2759"/>
<evidence type="ECO:0000256" key="1">
    <source>
        <dbReference type="ARBA" id="ARBA00022679"/>
    </source>
</evidence>
<evidence type="ECO:0000313" key="9">
    <source>
        <dbReference type="Proteomes" id="UP001138500"/>
    </source>
</evidence>
<keyword evidence="9" id="KW-1185">Reference proteome</keyword>
<sequence length="506" mass="54438">MAIVVEQTIPFAASSLDLDNASRWNTLFPLVRPSVQPVRTPKGQTILVDTAHARKKFVHIAAIGTEGNFSSKLLDERNVTAIVTERKGAGLLTAQDIQHALQSADISIDHGLIVLRASDRRELHQHSIELLEVELMGELELDHLICLLGRTSESVLMNVHNVQTLLRLFVKKGASTAHSSFHVERAEGNPAVLHVDGVQGFEKARQAVQRDLKRVVGSQTGGEGRQNVVVARPGKSQNLNYNLTHSTILNHTSAARGFSISIVPLAAHFLTAQATPKPHHPPTPQADTTLQTLLSPSNAAIPFDDAQVRTRIEAGCAALIQAEPTITDYDTIVGDGDCGYTLRDGAKQVLAFIQDRDLSRLPETVAALVGKLEMEMGGTSGALYCIFLTALATSLAAEASVPAALGAALRELCKYTRARVGDRTMMDALIPFVETWEGTGDVGRAVEEARKGVEGTKGMQARLGRSTYLDEGRTRGVPDPGAHGLLVLLEGMCGRWCEDCEGASLV</sequence>
<reference evidence="8 9" key="1">
    <citation type="journal article" date="2018" name="IMA Fungus">
        <title>IMA Genome-F 10: Nine draft genome sequences of Claviceps purpurea s.lat., including C. arundinis, C. humidiphila, and C. cf. spartinae, pseudomolecules for the pitch canker pathogen Fusarium circinatum, draft genome of Davidsoniella eucalypti, Grosmannia galeiformis, Quambalaria eucalypti, and Teratosphaeria destructans.</title>
        <authorList>
            <person name="Wingfield B.D."/>
            <person name="Liu M."/>
            <person name="Nguyen H.D."/>
            <person name="Lane F.A."/>
            <person name="Morgan S.W."/>
            <person name="De Vos L."/>
            <person name="Wilken P.M."/>
            <person name="Duong T.A."/>
            <person name="Aylward J."/>
            <person name="Coetzee M.P."/>
            <person name="Dadej K."/>
            <person name="De Beer Z.W."/>
            <person name="Findlay W."/>
            <person name="Havenga M."/>
            <person name="Kolarik M."/>
            <person name="Menzies J.G."/>
            <person name="Naidoo K."/>
            <person name="Pochopski O."/>
            <person name="Shoukouhi P."/>
            <person name="Santana Q.C."/>
            <person name="Seifert K.A."/>
            <person name="Soal N."/>
            <person name="Steenkamp E.T."/>
            <person name="Tatham C.T."/>
            <person name="van der Nest M.A."/>
            <person name="Wingfield M.J."/>
        </authorList>
    </citation>
    <scope>NUCLEOTIDE SEQUENCE [LARGE SCALE GENOMIC DNA]</scope>
    <source>
        <strain evidence="8">CMW44962</strain>
    </source>
</reference>
<evidence type="ECO:0000256" key="3">
    <source>
        <dbReference type="ARBA" id="ARBA00022777"/>
    </source>
</evidence>
<dbReference type="GO" id="GO:0005829">
    <property type="term" value="C:cytosol"/>
    <property type="evidence" value="ECO:0007669"/>
    <property type="project" value="TreeGrafter"/>
</dbReference>
<keyword evidence="4" id="KW-0067">ATP-binding</keyword>
<dbReference type="Pfam" id="PF02734">
    <property type="entry name" value="Dak2"/>
    <property type="match status" value="1"/>
</dbReference>
<evidence type="ECO:0000313" key="8">
    <source>
        <dbReference type="EMBL" id="KAH9812173.1"/>
    </source>
</evidence>
<dbReference type="GO" id="GO:0050354">
    <property type="term" value="F:triokinase activity"/>
    <property type="evidence" value="ECO:0007669"/>
    <property type="project" value="UniProtKB-EC"/>
</dbReference>
<organism evidence="8 9">
    <name type="scientific">Teratosphaeria destructans</name>
    <dbReference type="NCBI Taxonomy" id="418781"/>
    <lineage>
        <taxon>Eukaryota</taxon>
        <taxon>Fungi</taxon>
        <taxon>Dikarya</taxon>
        <taxon>Ascomycota</taxon>
        <taxon>Pezizomycotina</taxon>
        <taxon>Dothideomycetes</taxon>
        <taxon>Dothideomycetidae</taxon>
        <taxon>Mycosphaerellales</taxon>
        <taxon>Teratosphaeriaceae</taxon>
        <taxon>Teratosphaeria</taxon>
    </lineage>
</organism>
<dbReference type="PROSITE" id="PS51480">
    <property type="entry name" value="DHAL"/>
    <property type="match status" value="1"/>
</dbReference>
<dbReference type="AlphaFoldDB" id="A0A9W7VYM6"/>
<comment type="caution">
    <text evidence="8">The sequence shown here is derived from an EMBL/GenBank/DDBJ whole genome shotgun (WGS) entry which is preliminary data.</text>
</comment>
<dbReference type="Proteomes" id="UP001138500">
    <property type="component" value="Unassembled WGS sequence"/>
</dbReference>
<dbReference type="EMBL" id="RIBY02002467">
    <property type="protein sequence ID" value="KAH9812173.1"/>
    <property type="molecule type" value="Genomic_DNA"/>
</dbReference>